<dbReference type="Gene3D" id="3.40.960.10">
    <property type="entry name" value="VSR Endonuclease"/>
    <property type="match status" value="1"/>
</dbReference>
<organism evidence="3 4">
    <name type="scientific">Sphingopyxis macrogoltabida</name>
    <name type="common">Sphingomonas macrogoltabidus</name>
    <dbReference type="NCBI Taxonomy" id="33050"/>
    <lineage>
        <taxon>Bacteria</taxon>
        <taxon>Pseudomonadati</taxon>
        <taxon>Pseudomonadota</taxon>
        <taxon>Alphaproteobacteria</taxon>
        <taxon>Sphingomonadales</taxon>
        <taxon>Sphingomonadaceae</taxon>
        <taxon>Sphingopyxis</taxon>
    </lineage>
</organism>
<dbReference type="InterPro" id="IPR007569">
    <property type="entry name" value="DUF559"/>
</dbReference>
<proteinExistence type="predicted"/>
<dbReference type="PANTHER" id="PTHR38590:SF1">
    <property type="entry name" value="BLL0828 PROTEIN"/>
    <property type="match status" value="1"/>
</dbReference>
<dbReference type="Pfam" id="PF04480">
    <property type="entry name" value="DUF559"/>
    <property type="match status" value="1"/>
</dbReference>
<evidence type="ECO:0000313" key="3">
    <source>
        <dbReference type="EMBL" id="PZQ23206.1"/>
    </source>
</evidence>
<dbReference type="PANTHER" id="PTHR38590">
    <property type="entry name" value="BLL0828 PROTEIN"/>
    <property type="match status" value="1"/>
</dbReference>
<protein>
    <recommendedName>
        <fullName evidence="2">DUF559 domain-containing protein</fullName>
    </recommendedName>
</protein>
<comment type="caution">
    <text evidence="3">The sequence shown here is derived from an EMBL/GenBank/DDBJ whole genome shotgun (WGS) entry which is preliminary data.</text>
</comment>
<feature type="region of interest" description="Disordered" evidence="1">
    <location>
        <begin position="1"/>
        <end position="27"/>
    </location>
</feature>
<dbReference type="EMBL" id="QFPJ01000008">
    <property type="protein sequence ID" value="PZQ23206.1"/>
    <property type="molecule type" value="Genomic_DNA"/>
</dbReference>
<reference evidence="3 4" key="1">
    <citation type="submission" date="2017-08" db="EMBL/GenBank/DDBJ databases">
        <title>Infants hospitalized years apart are colonized by the same room-sourced microbial strains.</title>
        <authorList>
            <person name="Brooks B."/>
            <person name="Olm M.R."/>
            <person name="Firek B.A."/>
            <person name="Baker R."/>
            <person name="Thomas B.C."/>
            <person name="Morowitz M.J."/>
            <person name="Banfield J.F."/>
        </authorList>
    </citation>
    <scope>NUCLEOTIDE SEQUENCE [LARGE SCALE GENOMIC DNA]</scope>
    <source>
        <strain evidence="3">S2_005_003_R2_47</strain>
    </source>
</reference>
<name>A0A2W5L1Z4_SPHMC</name>
<evidence type="ECO:0000313" key="4">
    <source>
        <dbReference type="Proteomes" id="UP000248597"/>
    </source>
</evidence>
<dbReference type="AlphaFoldDB" id="A0A2W5L1Z4"/>
<sequence length="165" mass="18561">MIDKSRPLHHPAGGPPPRSGEELGRVQHRTVGADRKVVKLARKLRREMTLPERLLWHELRGRRAGLKFRRQFPVVNYVADFACVERRLLIEVDGLAHDLADRPERDVRRDRVLNERGWQIVRIAAVDVLKDAAAVARSIAAFAASLQPLHHPADGPPPRAGEDPA</sequence>
<gene>
    <name evidence="3" type="ORF">DI569_04960</name>
</gene>
<dbReference type="CDD" id="cd01038">
    <property type="entry name" value="Endonuclease_DUF559"/>
    <property type="match status" value="1"/>
</dbReference>
<dbReference type="InterPro" id="IPR011335">
    <property type="entry name" value="Restrct_endonuc-II-like"/>
</dbReference>
<dbReference type="SUPFAM" id="SSF52980">
    <property type="entry name" value="Restriction endonuclease-like"/>
    <property type="match status" value="1"/>
</dbReference>
<evidence type="ECO:0000259" key="2">
    <source>
        <dbReference type="Pfam" id="PF04480"/>
    </source>
</evidence>
<dbReference type="InterPro" id="IPR047216">
    <property type="entry name" value="Endonuclease_DUF559_bact"/>
</dbReference>
<feature type="domain" description="DUF559" evidence="2">
    <location>
        <begin position="37"/>
        <end position="141"/>
    </location>
</feature>
<dbReference type="Proteomes" id="UP000248597">
    <property type="component" value="Unassembled WGS sequence"/>
</dbReference>
<accession>A0A2W5L1Z4</accession>
<evidence type="ECO:0000256" key="1">
    <source>
        <dbReference type="SAM" id="MobiDB-lite"/>
    </source>
</evidence>